<dbReference type="Gene3D" id="2.60.40.790">
    <property type="match status" value="1"/>
</dbReference>
<dbReference type="GO" id="GO:0051082">
    <property type="term" value="F:unfolded protein binding"/>
    <property type="evidence" value="ECO:0007669"/>
    <property type="project" value="TreeGrafter"/>
</dbReference>
<reference evidence="7" key="3">
    <citation type="submission" date="2020-05" db="UniProtKB">
        <authorList>
            <consortium name="EnsemblMetazoa"/>
        </authorList>
    </citation>
    <scope>IDENTIFICATION</scope>
    <source>
        <strain evidence="7">USDA</strain>
    </source>
</reference>
<evidence type="ECO:0000256" key="3">
    <source>
        <dbReference type="SAM" id="MobiDB-lite"/>
    </source>
</evidence>
<dbReference type="PANTHER" id="PTHR12967">
    <property type="entry name" value="PROTEIN SHQ1 HOMOLOG"/>
    <property type="match status" value="1"/>
</dbReference>
<feature type="region of interest" description="Disordered" evidence="3">
    <location>
        <begin position="83"/>
        <end position="120"/>
    </location>
</feature>
<dbReference type="Proteomes" id="UP000009046">
    <property type="component" value="Unassembled WGS sequence"/>
</dbReference>
<organism>
    <name type="scientific">Pediculus humanus subsp. corporis</name>
    <name type="common">Body louse</name>
    <dbReference type="NCBI Taxonomy" id="121224"/>
    <lineage>
        <taxon>Eukaryota</taxon>
        <taxon>Metazoa</taxon>
        <taxon>Ecdysozoa</taxon>
        <taxon>Arthropoda</taxon>
        <taxon>Hexapoda</taxon>
        <taxon>Insecta</taxon>
        <taxon>Pterygota</taxon>
        <taxon>Neoptera</taxon>
        <taxon>Paraneoptera</taxon>
        <taxon>Psocodea</taxon>
        <taxon>Troctomorpha</taxon>
        <taxon>Phthiraptera</taxon>
        <taxon>Anoplura</taxon>
        <taxon>Pediculidae</taxon>
        <taxon>Pediculus</taxon>
    </lineage>
</organism>
<feature type="domain" description="Shq1 C-terminal" evidence="4">
    <location>
        <begin position="195"/>
        <end position="376"/>
    </location>
</feature>
<evidence type="ECO:0000313" key="8">
    <source>
        <dbReference type="Proteomes" id="UP000009046"/>
    </source>
</evidence>
<name>E0VXF2_PEDHC</name>
<evidence type="ECO:0000313" key="7">
    <source>
        <dbReference type="EnsemblMetazoa" id="PHUM499350-PA"/>
    </source>
</evidence>
<reference evidence="6" key="2">
    <citation type="submission" date="2007-04" db="EMBL/GenBank/DDBJ databases">
        <title>The genome of the human body louse.</title>
        <authorList>
            <consortium name="The Human Body Louse Genome Consortium"/>
            <person name="Kirkness E."/>
            <person name="Walenz B."/>
            <person name="Hass B."/>
            <person name="Bruggner R."/>
            <person name="Strausberg R."/>
        </authorList>
    </citation>
    <scope>NUCLEOTIDE SEQUENCE</scope>
    <source>
        <strain evidence="6">USDA</strain>
    </source>
</reference>
<proteinExistence type="inferred from homology"/>
<dbReference type="EMBL" id="AAZO01006051">
    <property type="status" value="NOT_ANNOTATED_CDS"/>
    <property type="molecule type" value="Genomic_DNA"/>
</dbReference>
<feature type="region of interest" description="Disordered" evidence="3">
    <location>
        <begin position="416"/>
        <end position="450"/>
    </location>
</feature>
<evidence type="ECO:0000313" key="6">
    <source>
        <dbReference type="EMBL" id="EEB18058.1"/>
    </source>
</evidence>
<dbReference type="InterPro" id="IPR048696">
    <property type="entry name" value="SHQ1-like_CS"/>
</dbReference>
<dbReference type="InterPro" id="IPR039742">
    <property type="entry name" value="Shq1"/>
</dbReference>
<dbReference type="EnsemblMetazoa" id="PHUM499350-RA">
    <property type="protein sequence ID" value="PHUM499350-PA"/>
    <property type="gene ID" value="PHUM499350"/>
</dbReference>
<dbReference type="OrthoDB" id="73639at2759"/>
<feature type="domain" description="SHQ1-like CS" evidence="5">
    <location>
        <begin position="9"/>
        <end position="85"/>
    </location>
</feature>
<comment type="similarity">
    <text evidence="1">Belongs to the SHQ1 family.</text>
</comment>
<evidence type="ECO:0000259" key="4">
    <source>
        <dbReference type="Pfam" id="PF04925"/>
    </source>
</evidence>
<evidence type="ECO:0000256" key="2">
    <source>
        <dbReference type="ARBA" id="ARBA00013750"/>
    </source>
</evidence>
<keyword evidence="8" id="KW-1185">Reference proteome</keyword>
<dbReference type="GO" id="GO:0005737">
    <property type="term" value="C:cytoplasm"/>
    <property type="evidence" value="ECO:0007669"/>
    <property type="project" value="TreeGrafter"/>
</dbReference>
<dbReference type="STRING" id="121224.E0VXF2"/>
<protein>
    <recommendedName>
        <fullName evidence="2">Protein SHQ1 homolog</fullName>
    </recommendedName>
</protein>
<dbReference type="PANTHER" id="PTHR12967:SF0">
    <property type="entry name" value="PROTEIN SHQ1 HOMOLOG"/>
    <property type="match status" value="1"/>
</dbReference>
<evidence type="ECO:0000256" key="1">
    <source>
        <dbReference type="ARBA" id="ARBA00005607"/>
    </source>
</evidence>
<evidence type="ECO:0000259" key="5">
    <source>
        <dbReference type="Pfam" id="PF21413"/>
    </source>
</evidence>
<reference evidence="6" key="1">
    <citation type="submission" date="2007-04" db="EMBL/GenBank/DDBJ databases">
        <title>Annotation of Pediculus humanus corporis strain USDA.</title>
        <authorList>
            <person name="Kirkness E."/>
            <person name="Hannick L."/>
            <person name="Hass B."/>
            <person name="Bruggner R."/>
            <person name="Lawson D."/>
            <person name="Bidwell S."/>
            <person name="Joardar V."/>
            <person name="Caler E."/>
            <person name="Walenz B."/>
            <person name="Inman J."/>
            <person name="Schobel S."/>
            <person name="Galinsky K."/>
            <person name="Amedeo P."/>
            <person name="Strausberg R."/>
        </authorList>
    </citation>
    <scope>NUCLEOTIDE SEQUENCE</scope>
    <source>
        <strain evidence="6">USDA</strain>
    </source>
</reference>
<dbReference type="EMBL" id="DS235830">
    <property type="protein sequence ID" value="EEB18058.1"/>
    <property type="molecule type" value="Genomic_DNA"/>
</dbReference>
<dbReference type="Pfam" id="PF04925">
    <property type="entry name" value="SHQ1"/>
    <property type="match status" value="1"/>
</dbReference>
<gene>
    <name evidence="7" type="primary">8236318</name>
    <name evidence="6" type="ORF">Phum_PHUM499350</name>
</gene>
<accession>E0VXF2</accession>
<dbReference type="eggNOG" id="KOG3247">
    <property type="taxonomic scope" value="Eukaryota"/>
</dbReference>
<dbReference type="GO" id="GO:0000493">
    <property type="term" value="P:box H/ACA snoRNP assembly"/>
    <property type="evidence" value="ECO:0007669"/>
    <property type="project" value="InterPro"/>
</dbReference>
<dbReference type="RefSeq" id="XP_002430796.1">
    <property type="nucleotide sequence ID" value="XM_002430751.1"/>
</dbReference>
<sequence>MAESNVRAPKYHIEDDDEGKIVIKIIAPLAKPNEANFLIDNQNFIFVSNPYFLKTILPCPIYDIPEFQTYDLQTFTHTVKFKKKSNIKSNTPNENEFEHQTKTEEDDSVEKNESSLPSPKQHYGFANKYSNMFGKLADTFSEFINLPDPDNSDLQSRKELKMQEESEKWNDDHYLADTMETDHLEFIFTFEPSWYKPMKKELSDDLKEIINSFTPKNEFKLTENDKKIINYQIVDILFAYAYDYRTTEGDKSVESGWTINKLSSTLSWLEVFDSLKSVLVASYRRSLIYPLYRNWNLAELIHEDVVKILENGSMEVTKCLLEIKEIFDESENRYILNNLYINDLSWFSYLNENDYFIQLSREVKKVKVTKYEVNSELPILEMAANLTLEEEKKDGINPKEIKKIVEEISKIKIKEGNKGSNDCCQSSTESSEDSDSESNFESSDSSDKKN</sequence>
<dbReference type="Pfam" id="PF21413">
    <property type="entry name" value="SHQ1-like_CS"/>
    <property type="match status" value="1"/>
</dbReference>
<feature type="compositionally biased region" description="Basic and acidic residues" evidence="3">
    <location>
        <begin position="96"/>
        <end position="113"/>
    </location>
</feature>
<dbReference type="InterPro" id="IPR007009">
    <property type="entry name" value="Shq1_C"/>
</dbReference>
<dbReference type="FunCoup" id="E0VXF2">
    <property type="interactions" value="967"/>
</dbReference>
<dbReference type="GeneID" id="8236318"/>
<dbReference type="HOGENOM" id="CLU_030217_0_0_1"/>
<dbReference type="InterPro" id="IPR008978">
    <property type="entry name" value="HSP20-like_chaperone"/>
</dbReference>
<dbReference type="KEGG" id="phu:Phum_PHUM499350"/>
<dbReference type="VEuPathDB" id="VectorBase:PHUM499350"/>
<dbReference type="CTD" id="8236318"/>
<dbReference type="AlphaFoldDB" id="E0VXF2"/>
<dbReference type="InParanoid" id="E0VXF2"/>
<dbReference type="GO" id="GO:0005654">
    <property type="term" value="C:nucleoplasm"/>
    <property type="evidence" value="ECO:0007669"/>
    <property type="project" value="TreeGrafter"/>
</dbReference>
<dbReference type="OMA" id="NENEFEH"/>